<organism evidence="2 3">
    <name type="scientific">Engystomops pustulosus</name>
    <name type="common">Tungara frog</name>
    <name type="synonym">Physalaemus pustulosus</name>
    <dbReference type="NCBI Taxonomy" id="76066"/>
    <lineage>
        <taxon>Eukaryota</taxon>
        <taxon>Metazoa</taxon>
        <taxon>Chordata</taxon>
        <taxon>Craniata</taxon>
        <taxon>Vertebrata</taxon>
        <taxon>Euteleostomi</taxon>
        <taxon>Amphibia</taxon>
        <taxon>Batrachia</taxon>
        <taxon>Anura</taxon>
        <taxon>Neobatrachia</taxon>
        <taxon>Hyloidea</taxon>
        <taxon>Leptodactylidae</taxon>
        <taxon>Leiuperinae</taxon>
        <taxon>Engystomops</taxon>
    </lineage>
</organism>
<dbReference type="EMBL" id="WNYA01000001">
    <property type="protein sequence ID" value="KAG8594683.1"/>
    <property type="molecule type" value="Genomic_DNA"/>
</dbReference>
<gene>
    <name evidence="2" type="ORF">GDO81_001295</name>
</gene>
<dbReference type="Proteomes" id="UP000824782">
    <property type="component" value="Unassembled WGS sequence"/>
</dbReference>
<evidence type="ECO:0000313" key="2">
    <source>
        <dbReference type="EMBL" id="KAG8594683.1"/>
    </source>
</evidence>
<name>A0AAV7DES7_ENGPU</name>
<evidence type="ECO:0000256" key="1">
    <source>
        <dbReference type="SAM" id="MobiDB-lite"/>
    </source>
</evidence>
<sequence>MDSFSNSVSRGNLGARGSNKRLWSPKCRSTNLILIERSSMPKNQFKSTQQYGFKRLLLVCSWQEYQLCEAKV</sequence>
<reference evidence="2" key="1">
    <citation type="thesis" date="2020" institute="ProQuest LLC" country="789 East Eisenhower Parkway, Ann Arbor, MI, USA">
        <title>Comparative Genomics and Chromosome Evolution.</title>
        <authorList>
            <person name="Mudd A.B."/>
        </authorList>
    </citation>
    <scope>NUCLEOTIDE SEQUENCE</scope>
    <source>
        <strain evidence="2">237g6f4</strain>
        <tissue evidence="2">Blood</tissue>
    </source>
</reference>
<evidence type="ECO:0000313" key="3">
    <source>
        <dbReference type="Proteomes" id="UP000824782"/>
    </source>
</evidence>
<accession>A0AAV7DES7</accession>
<dbReference type="AlphaFoldDB" id="A0AAV7DES7"/>
<proteinExistence type="predicted"/>
<feature type="region of interest" description="Disordered" evidence="1">
    <location>
        <begin position="1"/>
        <end position="22"/>
    </location>
</feature>
<feature type="compositionally biased region" description="Polar residues" evidence="1">
    <location>
        <begin position="1"/>
        <end position="10"/>
    </location>
</feature>
<keyword evidence="3" id="KW-1185">Reference proteome</keyword>
<comment type="caution">
    <text evidence="2">The sequence shown here is derived from an EMBL/GenBank/DDBJ whole genome shotgun (WGS) entry which is preliminary data.</text>
</comment>
<protein>
    <submittedName>
        <fullName evidence="2">Uncharacterized protein</fullName>
    </submittedName>
</protein>